<dbReference type="Proteomes" id="UP001617427">
    <property type="component" value="Unassembled WGS sequence"/>
</dbReference>
<dbReference type="Pfam" id="PF04965">
    <property type="entry name" value="GPW_gp25"/>
    <property type="match status" value="1"/>
</dbReference>
<proteinExistence type="predicted"/>
<gene>
    <name evidence="2" type="ORF">ACIPEN_18970</name>
</gene>
<dbReference type="RefSeq" id="WP_050468268.1">
    <property type="nucleotide sequence ID" value="NZ_JBIUZV010000013.1"/>
</dbReference>
<evidence type="ECO:0000313" key="2">
    <source>
        <dbReference type="EMBL" id="MFJ3047916.1"/>
    </source>
</evidence>
<sequence length="138" mass="15642">MNLNKSFLGTGWSFPPRFGNRGEVAMVEEERDIHESLFIILSTTPGERIMQPTFGCGLKSYVFSELNESVVTEMRDAIERAILFFEPRITVDAIAMDESGISEGRLDILIDYTVRGTNTRSNMVYPFYFLEGSNVPDK</sequence>
<protein>
    <submittedName>
        <fullName evidence="2">GPW/gp25 family protein</fullName>
    </submittedName>
</protein>
<dbReference type="InterPro" id="IPR007048">
    <property type="entry name" value="IraD/Gp25-like"/>
</dbReference>
<comment type="caution">
    <text evidence="2">The sequence shown here is derived from an EMBL/GenBank/DDBJ whole genome shotgun (WGS) entry which is preliminary data.</text>
</comment>
<dbReference type="Gene3D" id="3.10.450.40">
    <property type="match status" value="1"/>
</dbReference>
<organism evidence="2 3">
    <name type="scientific">Herbaspirillum chlorophenolicum</name>
    <dbReference type="NCBI Taxonomy" id="211589"/>
    <lineage>
        <taxon>Bacteria</taxon>
        <taxon>Pseudomonadati</taxon>
        <taxon>Pseudomonadota</taxon>
        <taxon>Betaproteobacteria</taxon>
        <taxon>Burkholderiales</taxon>
        <taxon>Oxalobacteraceae</taxon>
        <taxon>Herbaspirillum</taxon>
    </lineage>
</organism>
<dbReference type="SUPFAM" id="SSF160719">
    <property type="entry name" value="gpW/gp25-like"/>
    <property type="match status" value="1"/>
</dbReference>
<reference evidence="2 3" key="1">
    <citation type="submission" date="2024-10" db="EMBL/GenBank/DDBJ databases">
        <title>The Natural Products Discovery Center: Release of the First 8490 Sequenced Strains for Exploring Actinobacteria Biosynthetic Diversity.</title>
        <authorList>
            <person name="Kalkreuter E."/>
            <person name="Kautsar S.A."/>
            <person name="Yang D."/>
            <person name="Bader C.D."/>
            <person name="Teijaro C.N."/>
            <person name="Fluegel L."/>
            <person name="Davis C.M."/>
            <person name="Simpson J.R."/>
            <person name="Lauterbach L."/>
            <person name="Steele A.D."/>
            <person name="Gui C."/>
            <person name="Meng S."/>
            <person name="Li G."/>
            <person name="Viehrig K."/>
            <person name="Ye F."/>
            <person name="Su P."/>
            <person name="Kiefer A.F."/>
            <person name="Nichols A."/>
            <person name="Cepeda A.J."/>
            <person name="Yan W."/>
            <person name="Fan B."/>
            <person name="Jiang Y."/>
            <person name="Adhikari A."/>
            <person name="Zheng C.-J."/>
            <person name="Schuster L."/>
            <person name="Cowan T.M."/>
            <person name="Smanski M.J."/>
            <person name="Chevrette M.G."/>
            <person name="De Carvalho L.P.S."/>
            <person name="Shen B."/>
        </authorList>
    </citation>
    <scope>NUCLEOTIDE SEQUENCE [LARGE SCALE GENOMIC DNA]</scope>
    <source>
        <strain evidence="2 3">NPDC087045</strain>
    </source>
</reference>
<name>A0ABW8F3S1_9BURK</name>
<evidence type="ECO:0000313" key="3">
    <source>
        <dbReference type="Proteomes" id="UP001617427"/>
    </source>
</evidence>
<keyword evidence="3" id="KW-1185">Reference proteome</keyword>
<dbReference type="EMBL" id="JBIUZV010000013">
    <property type="protein sequence ID" value="MFJ3047916.1"/>
    <property type="molecule type" value="Genomic_DNA"/>
</dbReference>
<accession>A0ABW8F3S1</accession>
<evidence type="ECO:0000259" key="1">
    <source>
        <dbReference type="Pfam" id="PF04965"/>
    </source>
</evidence>
<feature type="domain" description="IraD/Gp25-like" evidence="1">
    <location>
        <begin position="28"/>
        <end position="118"/>
    </location>
</feature>